<protein>
    <submittedName>
        <fullName evidence="5">AraC family transcriptional regulator</fullName>
    </submittedName>
</protein>
<dbReference type="SUPFAM" id="SSF51215">
    <property type="entry name" value="Regulatory protein AraC"/>
    <property type="match status" value="1"/>
</dbReference>
<dbReference type="InterPro" id="IPR018060">
    <property type="entry name" value="HTH_AraC"/>
</dbReference>
<dbReference type="PANTHER" id="PTHR43280">
    <property type="entry name" value="ARAC-FAMILY TRANSCRIPTIONAL REGULATOR"/>
    <property type="match status" value="1"/>
</dbReference>
<name>A0A5C1QM09_9SPIO</name>
<dbReference type="InterPro" id="IPR009057">
    <property type="entry name" value="Homeodomain-like_sf"/>
</dbReference>
<evidence type="ECO:0000256" key="3">
    <source>
        <dbReference type="ARBA" id="ARBA00023163"/>
    </source>
</evidence>
<organism evidence="5 6">
    <name type="scientific">Oceanispirochaeta crateris</name>
    <dbReference type="NCBI Taxonomy" id="2518645"/>
    <lineage>
        <taxon>Bacteria</taxon>
        <taxon>Pseudomonadati</taxon>
        <taxon>Spirochaetota</taxon>
        <taxon>Spirochaetia</taxon>
        <taxon>Spirochaetales</taxon>
        <taxon>Spirochaetaceae</taxon>
        <taxon>Oceanispirochaeta</taxon>
    </lineage>
</organism>
<dbReference type="Gene3D" id="2.60.120.10">
    <property type="entry name" value="Jelly Rolls"/>
    <property type="match status" value="1"/>
</dbReference>
<dbReference type="Pfam" id="PF12833">
    <property type="entry name" value="HTH_18"/>
    <property type="match status" value="1"/>
</dbReference>
<proteinExistence type="predicted"/>
<dbReference type="GO" id="GO:0003700">
    <property type="term" value="F:DNA-binding transcription factor activity"/>
    <property type="evidence" value="ECO:0007669"/>
    <property type="project" value="InterPro"/>
</dbReference>
<dbReference type="PANTHER" id="PTHR43280:SF2">
    <property type="entry name" value="HTH-TYPE TRANSCRIPTIONAL REGULATOR EXSA"/>
    <property type="match status" value="1"/>
</dbReference>
<accession>A0A5C1QM09</accession>
<keyword evidence="1" id="KW-0805">Transcription regulation</keyword>
<dbReference type="OrthoDB" id="368214at2"/>
<dbReference type="SMART" id="SM00342">
    <property type="entry name" value="HTH_ARAC"/>
    <property type="match status" value="1"/>
</dbReference>
<gene>
    <name evidence="5" type="ORF">EXM22_10295</name>
</gene>
<evidence type="ECO:0000313" key="6">
    <source>
        <dbReference type="Proteomes" id="UP000324209"/>
    </source>
</evidence>
<dbReference type="SUPFAM" id="SSF46689">
    <property type="entry name" value="Homeodomain-like"/>
    <property type="match status" value="2"/>
</dbReference>
<dbReference type="AlphaFoldDB" id="A0A5C1QM09"/>
<feature type="domain" description="HTH araC/xylS-type" evidence="4">
    <location>
        <begin position="200"/>
        <end position="294"/>
    </location>
</feature>
<reference evidence="5 6" key="1">
    <citation type="submission" date="2019-02" db="EMBL/GenBank/DDBJ databases">
        <title>Complete Genome Sequence and Methylome Analysis of free living Spirochaetas.</title>
        <authorList>
            <person name="Fomenkov A."/>
            <person name="Dubinina G."/>
            <person name="Leshcheva N."/>
            <person name="Mikheeva N."/>
            <person name="Grabovich M."/>
            <person name="Vincze T."/>
            <person name="Roberts R.J."/>
        </authorList>
    </citation>
    <scope>NUCLEOTIDE SEQUENCE [LARGE SCALE GENOMIC DNA]</scope>
    <source>
        <strain evidence="5 6">K2</strain>
    </source>
</reference>
<keyword evidence="6" id="KW-1185">Reference proteome</keyword>
<dbReference type="Gene3D" id="1.10.10.60">
    <property type="entry name" value="Homeodomain-like"/>
    <property type="match status" value="1"/>
</dbReference>
<dbReference type="EMBL" id="CP036150">
    <property type="protein sequence ID" value="QEN08358.1"/>
    <property type="molecule type" value="Genomic_DNA"/>
</dbReference>
<dbReference type="Pfam" id="PF02311">
    <property type="entry name" value="AraC_binding"/>
    <property type="match status" value="1"/>
</dbReference>
<dbReference type="Proteomes" id="UP000324209">
    <property type="component" value="Chromosome"/>
</dbReference>
<dbReference type="InterPro" id="IPR037923">
    <property type="entry name" value="HTH-like"/>
</dbReference>
<dbReference type="PROSITE" id="PS01124">
    <property type="entry name" value="HTH_ARAC_FAMILY_2"/>
    <property type="match status" value="1"/>
</dbReference>
<dbReference type="InterPro" id="IPR003313">
    <property type="entry name" value="AraC-bd"/>
</dbReference>
<sequence length="294" mass="34966">MMTREQFEYPLSERPRLSHFGFSENVTTYNFAPHYHYGYELIFVTKGEAKIELFKGRNPIHLKEDDLCIISPKTTHDFIFNKQFISFYWMGFQTGSEVALSKEHMQPPTMLLQKKKPHDVEYFTIFDREIDEITENFSIEDYAIFEKRPYFNQSFSDIYDELHIRDQYSGKIIYQKILEIFTRIARLFSEEKSFDKLPLHYFKTYLDSHCMEKIDFHDLSEKTGYTQEHISRLFKSTYGRSPKKYHDEKRLNKACVLLSRGASVDETAGHCGFSSASYFSIWFKKLTGISPQKY</sequence>
<dbReference type="InterPro" id="IPR014710">
    <property type="entry name" value="RmlC-like_jellyroll"/>
</dbReference>
<dbReference type="KEGG" id="ock:EXM22_10295"/>
<evidence type="ECO:0000256" key="1">
    <source>
        <dbReference type="ARBA" id="ARBA00023015"/>
    </source>
</evidence>
<dbReference type="GO" id="GO:0043565">
    <property type="term" value="F:sequence-specific DNA binding"/>
    <property type="evidence" value="ECO:0007669"/>
    <property type="project" value="InterPro"/>
</dbReference>
<evidence type="ECO:0000313" key="5">
    <source>
        <dbReference type="EMBL" id="QEN08358.1"/>
    </source>
</evidence>
<keyword evidence="3" id="KW-0804">Transcription</keyword>
<evidence type="ECO:0000256" key="2">
    <source>
        <dbReference type="ARBA" id="ARBA00023125"/>
    </source>
</evidence>
<evidence type="ECO:0000259" key="4">
    <source>
        <dbReference type="PROSITE" id="PS01124"/>
    </source>
</evidence>
<keyword evidence="2" id="KW-0238">DNA-binding</keyword>